<gene>
    <name evidence="9" type="ORF">OESDEN_10249</name>
</gene>
<protein>
    <recommendedName>
        <fullName evidence="8">Glycosyltransferase family 92 protein</fullName>
        <ecNumber evidence="8">2.4.1.-</ecNumber>
    </recommendedName>
</protein>
<keyword evidence="6" id="KW-1133">Transmembrane helix</keyword>
<accession>A0A0B1T182</accession>
<dbReference type="Proteomes" id="UP000053660">
    <property type="component" value="Unassembled WGS sequence"/>
</dbReference>
<dbReference type="GO" id="GO:0016757">
    <property type="term" value="F:glycosyltransferase activity"/>
    <property type="evidence" value="ECO:0007669"/>
    <property type="project" value="UniProtKB-UniRule"/>
</dbReference>
<organism evidence="9 10">
    <name type="scientific">Oesophagostomum dentatum</name>
    <name type="common">Nodular worm</name>
    <dbReference type="NCBI Taxonomy" id="61180"/>
    <lineage>
        <taxon>Eukaryota</taxon>
        <taxon>Metazoa</taxon>
        <taxon>Ecdysozoa</taxon>
        <taxon>Nematoda</taxon>
        <taxon>Chromadorea</taxon>
        <taxon>Rhabditida</taxon>
        <taxon>Rhabditina</taxon>
        <taxon>Rhabditomorpha</taxon>
        <taxon>Strongyloidea</taxon>
        <taxon>Strongylidae</taxon>
        <taxon>Oesophagostomum</taxon>
    </lineage>
</organism>
<dbReference type="PANTHER" id="PTHR21461:SF69">
    <property type="entry name" value="GLYCOSYLTRANSFERASE FAMILY 92 PROTEIN"/>
    <property type="match status" value="1"/>
</dbReference>
<dbReference type="OrthoDB" id="2017643at2759"/>
<keyword evidence="7" id="KW-0472">Membrane</keyword>
<dbReference type="AlphaFoldDB" id="A0A0B1T182"/>
<evidence type="ECO:0000256" key="3">
    <source>
        <dbReference type="ARBA" id="ARBA00022676"/>
    </source>
</evidence>
<evidence type="ECO:0000256" key="2">
    <source>
        <dbReference type="ARBA" id="ARBA00007647"/>
    </source>
</evidence>
<proteinExistence type="inferred from homology"/>
<dbReference type="EMBL" id="KN553610">
    <property type="protein sequence ID" value="KHJ89916.1"/>
    <property type="molecule type" value="Genomic_DNA"/>
</dbReference>
<dbReference type="InterPro" id="IPR008166">
    <property type="entry name" value="Glyco_transf_92"/>
</dbReference>
<evidence type="ECO:0000256" key="4">
    <source>
        <dbReference type="ARBA" id="ARBA00022679"/>
    </source>
</evidence>
<reference evidence="9 10" key="1">
    <citation type="submission" date="2014-03" db="EMBL/GenBank/DDBJ databases">
        <title>Draft genome of the hookworm Oesophagostomum dentatum.</title>
        <authorList>
            <person name="Mitreva M."/>
        </authorList>
    </citation>
    <scope>NUCLEOTIDE SEQUENCE [LARGE SCALE GENOMIC DNA]</scope>
    <source>
        <strain evidence="9 10">OD-Hann</strain>
    </source>
</reference>
<dbReference type="EC" id="2.4.1.-" evidence="8"/>
<name>A0A0B1T182_OESDE</name>
<evidence type="ECO:0000256" key="5">
    <source>
        <dbReference type="ARBA" id="ARBA00022692"/>
    </source>
</evidence>
<evidence type="ECO:0000313" key="9">
    <source>
        <dbReference type="EMBL" id="KHJ89916.1"/>
    </source>
</evidence>
<dbReference type="Pfam" id="PF01697">
    <property type="entry name" value="Glyco_transf_92"/>
    <property type="match status" value="1"/>
</dbReference>
<keyword evidence="4 8" id="KW-0808">Transferase</keyword>
<evidence type="ECO:0000256" key="7">
    <source>
        <dbReference type="ARBA" id="ARBA00023136"/>
    </source>
</evidence>
<keyword evidence="5" id="KW-0812">Transmembrane</keyword>
<keyword evidence="10" id="KW-1185">Reference proteome</keyword>
<sequence length="206" mass="24230">MACSFFQKKKRIFEKTSSRFLFFLSKNLDLNHFRHIHTHRYILILDIDEVIVPLQHNTYAELLDSIESSTDAHRISSLSFSNVFKFPAKLEDASRPEHMYMLRNAMRSQKTSDRRNYGKSMTNTATVATVFNHFALHRLTQKVSGTMYVPEKLGIKLHYKSTCPIEAHRECPELQEDTIRDHSLDRFADELERRVNRTLIELNLLQ</sequence>
<dbReference type="GO" id="GO:0016020">
    <property type="term" value="C:membrane"/>
    <property type="evidence" value="ECO:0007669"/>
    <property type="project" value="UniProtKB-SubCell"/>
</dbReference>
<keyword evidence="3 8" id="KW-0328">Glycosyltransferase</keyword>
<dbReference type="GO" id="GO:0005737">
    <property type="term" value="C:cytoplasm"/>
    <property type="evidence" value="ECO:0007669"/>
    <property type="project" value="TreeGrafter"/>
</dbReference>
<comment type="similarity">
    <text evidence="2 8">Belongs to the glycosyltransferase 92 family.</text>
</comment>
<evidence type="ECO:0000256" key="6">
    <source>
        <dbReference type="ARBA" id="ARBA00022989"/>
    </source>
</evidence>
<evidence type="ECO:0000313" key="10">
    <source>
        <dbReference type="Proteomes" id="UP000053660"/>
    </source>
</evidence>
<evidence type="ECO:0000256" key="8">
    <source>
        <dbReference type="RuleBase" id="RU366017"/>
    </source>
</evidence>
<comment type="subcellular location">
    <subcellularLocation>
        <location evidence="1">Membrane</location>
        <topology evidence="1">Single-pass membrane protein</topology>
    </subcellularLocation>
</comment>
<evidence type="ECO:0000256" key="1">
    <source>
        <dbReference type="ARBA" id="ARBA00004167"/>
    </source>
</evidence>
<dbReference type="PANTHER" id="PTHR21461">
    <property type="entry name" value="GLYCOSYLTRANSFERASE FAMILY 92 PROTEIN"/>
    <property type="match status" value="1"/>
</dbReference>